<keyword evidence="3" id="KW-0378">Hydrolase</keyword>
<dbReference type="GO" id="GO:0004519">
    <property type="term" value="F:endonuclease activity"/>
    <property type="evidence" value="ECO:0007669"/>
    <property type="project" value="UniProtKB-KW"/>
</dbReference>
<dbReference type="InterPro" id="IPR000305">
    <property type="entry name" value="GIY-YIG_endonuc"/>
</dbReference>
<feature type="domain" description="GIY-YIG" evidence="2">
    <location>
        <begin position="7"/>
        <end position="82"/>
    </location>
</feature>
<comment type="similarity">
    <text evidence="1">Belongs to the UPF0213 family.</text>
</comment>
<keyword evidence="3" id="KW-0540">Nuclease</keyword>
<dbReference type="Pfam" id="PF01541">
    <property type="entry name" value="GIY-YIG"/>
    <property type="match status" value="1"/>
</dbReference>
<dbReference type="PANTHER" id="PTHR34477">
    <property type="entry name" value="UPF0213 PROTEIN YHBQ"/>
    <property type="match status" value="1"/>
</dbReference>
<evidence type="ECO:0000313" key="3">
    <source>
        <dbReference type="EMBL" id="SFZ79096.1"/>
    </source>
</evidence>
<dbReference type="InterPro" id="IPR050190">
    <property type="entry name" value="UPF0213_domain"/>
</dbReference>
<sequence>MSERKAKDWCVYLLRCADDSLYCGISNDLAARLATHNAGKGARYTRVRLPVVPVYVERCADRSSASKREVAIKRLDRAAKLRLIASTPELTLVLPGEA</sequence>
<name>A0A1K2HQK2_9NEIS</name>
<dbReference type="AlphaFoldDB" id="A0A1K2HQK2"/>
<dbReference type="RefSeq" id="WP_072429852.1">
    <property type="nucleotide sequence ID" value="NZ_FPKR01000015.1"/>
</dbReference>
<evidence type="ECO:0000259" key="2">
    <source>
        <dbReference type="PROSITE" id="PS50164"/>
    </source>
</evidence>
<keyword evidence="4" id="KW-1185">Reference proteome</keyword>
<dbReference type="STRING" id="1121279.SAMN02745887_03365"/>
<dbReference type="InterPro" id="IPR035901">
    <property type="entry name" value="GIY-YIG_endonuc_sf"/>
</dbReference>
<keyword evidence="3" id="KW-0255">Endonuclease</keyword>
<dbReference type="SUPFAM" id="SSF82771">
    <property type="entry name" value="GIY-YIG endonuclease"/>
    <property type="match status" value="1"/>
</dbReference>
<reference evidence="3 4" key="1">
    <citation type="submission" date="2016-11" db="EMBL/GenBank/DDBJ databases">
        <authorList>
            <person name="Jaros S."/>
            <person name="Januszkiewicz K."/>
            <person name="Wedrychowicz H."/>
        </authorList>
    </citation>
    <scope>NUCLEOTIDE SEQUENCE [LARGE SCALE GENOMIC DNA]</scope>
    <source>
        <strain evidence="3 4">DSM 18899</strain>
    </source>
</reference>
<dbReference type="OrthoDB" id="9797095at2"/>
<dbReference type="CDD" id="cd10456">
    <property type="entry name" value="GIY-YIG_UPF0213"/>
    <property type="match status" value="1"/>
</dbReference>
<dbReference type="PROSITE" id="PS50164">
    <property type="entry name" value="GIY_YIG"/>
    <property type="match status" value="1"/>
</dbReference>
<gene>
    <name evidence="3" type="ORF">SAMN02745887_03365</name>
</gene>
<organism evidence="3 4">
    <name type="scientific">Chitinimonas taiwanensis DSM 18899</name>
    <dbReference type="NCBI Taxonomy" id="1121279"/>
    <lineage>
        <taxon>Bacteria</taxon>
        <taxon>Pseudomonadati</taxon>
        <taxon>Pseudomonadota</taxon>
        <taxon>Betaproteobacteria</taxon>
        <taxon>Neisseriales</taxon>
        <taxon>Chitinibacteraceae</taxon>
        <taxon>Chitinimonas</taxon>
    </lineage>
</organism>
<evidence type="ECO:0000256" key="1">
    <source>
        <dbReference type="ARBA" id="ARBA00007435"/>
    </source>
</evidence>
<protein>
    <submittedName>
        <fullName evidence="3">Putative endonuclease</fullName>
    </submittedName>
</protein>
<evidence type="ECO:0000313" key="4">
    <source>
        <dbReference type="Proteomes" id="UP000186513"/>
    </source>
</evidence>
<dbReference type="PANTHER" id="PTHR34477:SF1">
    <property type="entry name" value="UPF0213 PROTEIN YHBQ"/>
    <property type="match status" value="1"/>
</dbReference>
<accession>A0A1K2HQK2</accession>
<dbReference type="Proteomes" id="UP000186513">
    <property type="component" value="Unassembled WGS sequence"/>
</dbReference>
<proteinExistence type="inferred from homology"/>
<dbReference type="Gene3D" id="3.40.1440.10">
    <property type="entry name" value="GIY-YIG endonuclease"/>
    <property type="match status" value="1"/>
</dbReference>
<dbReference type="EMBL" id="FPKR01000015">
    <property type="protein sequence ID" value="SFZ79096.1"/>
    <property type="molecule type" value="Genomic_DNA"/>
</dbReference>